<name>K9ZM19_ANACC</name>
<evidence type="ECO:0000313" key="1">
    <source>
        <dbReference type="EMBL" id="AFZ60231.1"/>
    </source>
</evidence>
<dbReference type="STRING" id="272123.Anacy_4888"/>
<dbReference type="eggNOG" id="ENOG50335MX">
    <property type="taxonomic scope" value="Bacteria"/>
</dbReference>
<keyword evidence="2" id="KW-1185">Reference proteome</keyword>
<protein>
    <submittedName>
        <fullName evidence="1">Uncharacterized protein</fullName>
    </submittedName>
</protein>
<reference evidence="2" key="1">
    <citation type="journal article" date="2013" name="Proc. Natl. Acad. Sci. U.S.A.">
        <title>Improving the coverage of the cyanobacterial phylum using diversity-driven genome sequencing.</title>
        <authorList>
            <person name="Shih P.M."/>
            <person name="Wu D."/>
            <person name="Latifi A."/>
            <person name="Axen S.D."/>
            <person name="Fewer D.P."/>
            <person name="Talla E."/>
            <person name="Calteau A."/>
            <person name="Cai F."/>
            <person name="Tandeau de Marsac N."/>
            <person name="Rippka R."/>
            <person name="Herdman M."/>
            <person name="Sivonen K."/>
            <person name="Coursin T."/>
            <person name="Laurent T."/>
            <person name="Goodwin L."/>
            <person name="Nolan M."/>
            <person name="Davenport K.W."/>
            <person name="Han C.S."/>
            <person name="Rubin E.M."/>
            <person name="Eisen J.A."/>
            <person name="Woyke T."/>
            <person name="Gugger M."/>
            <person name="Kerfeld C.A."/>
        </authorList>
    </citation>
    <scope>NUCLEOTIDE SEQUENCE [LARGE SCALE GENOMIC DNA]</scope>
    <source>
        <strain evidence="2">ATCC 27899 / PCC 7122</strain>
    </source>
</reference>
<dbReference type="KEGG" id="acy:Anacy_4888"/>
<sequence length="261" mass="30466">MCLQDAIKNLEDNDQLPLALPIAHLTSANWLNQIAEEKMTLKPQYCKVFEKDLLYFSYGGIFHRPSPGKPRELPIAFMFSPELLQHINYYYPYDTGAAASRKYGENWSSELINFPKYCLKGDFNTPRKLVRYIYGNNHQYLEGNIQQITNSLPSPLQTIRDFLSLDLTSEGIDHRQCSIECQTETVVPLTQYLLWVGWPQERLNEFKKLWRNSITEDRPIQLPKIQTYNFHSRFDPKGIAAILEDRAKEAIVEDYCQFDNT</sequence>
<accession>K9ZM19</accession>
<dbReference type="PATRIC" id="fig|272123.3.peg.5309"/>
<dbReference type="RefSeq" id="WP_015216847.1">
    <property type="nucleotide sequence ID" value="NC_019771.1"/>
</dbReference>
<gene>
    <name evidence="1" type="ordered locus">Anacy_4888</name>
</gene>
<dbReference type="HOGENOM" id="CLU_1064136_0_0_3"/>
<organism evidence="1 2">
    <name type="scientific">Anabaena cylindrica (strain ATCC 27899 / PCC 7122)</name>
    <dbReference type="NCBI Taxonomy" id="272123"/>
    <lineage>
        <taxon>Bacteria</taxon>
        <taxon>Bacillati</taxon>
        <taxon>Cyanobacteriota</taxon>
        <taxon>Cyanophyceae</taxon>
        <taxon>Nostocales</taxon>
        <taxon>Nostocaceae</taxon>
        <taxon>Anabaena</taxon>
    </lineage>
</organism>
<dbReference type="EMBL" id="CP003659">
    <property type="protein sequence ID" value="AFZ60231.1"/>
    <property type="molecule type" value="Genomic_DNA"/>
</dbReference>
<dbReference type="AlphaFoldDB" id="K9ZM19"/>
<dbReference type="OrthoDB" id="9127354at2"/>
<dbReference type="Proteomes" id="UP000010474">
    <property type="component" value="Chromosome"/>
</dbReference>
<proteinExistence type="predicted"/>
<evidence type="ECO:0000313" key="2">
    <source>
        <dbReference type="Proteomes" id="UP000010474"/>
    </source>
</evidence>